<accession>A0ABD5XAT3</accession>
<evidence type="ECO:0000256" key="1">
    <source>
        <dbReference type="ARBA" id="ARBA00004651"/>
    </source>
</evidence>
<proteinExistence type="predicted"/>
<name>A0ABD5XAT3_9EURY</name>
<evidence type="ECO:0000256" key="5">
    <source>
        <dbReference type="ARBA" id="ARBA00023136"/>
    </source>
</evidence>
<feature type="transmembrane region" description="Helical" evidence="6">
    <location>
        <begin position="252"/>
        <end position="275"/>
    </location>
</feature>
<dbReference type="PANTHER" id="PTHR30250">
    <property type="entry name" value="PST FAMILY PREDICTED COLANIC ACID TRANSPORTER"/>
    <property type="match status" value="1"/>
</dbReference>
<feature type="transmembrane region" description="Helical" evidence="6">
    <location>
        <begin position="387"/>
        <end position="407"/>
    </location>
</feature>
<dbReference type="GO" id="GO:0005886">
    <property type="term" value="C:plasma membrane"/>
    <property type="evidence" value="ECO:0007669"/>
    <property type="project" value="UniProtKB-SubCell"/>
</dbReference>
<dbReference type="PANTHER" id="PTHR30250:SF11">
    <property type="entry name" value="O-ANTIGEN TRANSPORTER-RELATED"/>
    <property type="match status" value="1"/>
</dbReference>
<dbReference type="Pfam" id="PF13440">
    <property type="entry name" value="Polysacc_synt_3"/>
    <property type="match status" value="1"/>
</dbReference>
<dbReference type="EMBL" id="JBHSZQ010000051">
    <property type="protein sequence ID" value="MFC7127674.1"/>
    <property type="molecule type" value="Genomic_DNA"/>
</dbReference>
<feature type="transmembrane region" description="Helical" evidence="6">
    <location>
        <begin position="83"/>
        <end position="104"/>
    </location>
</feature>
<dbReference type="Proteomes" id="UP001596414">
    <property type="component" value="Unassembled WGS sequence"/>
</dbReference>
<evidence type="ECO:0000313" key="7">
    <source>
        <dbReference type="EMBL" id="MFC7127674.1"/>
    </source>
</evidence>
<dbReference type="AlphaFoldDB" id="A0ABD5XAT3"/>
<dbReference type="InterPro" id="IPR050833">
    <property type="entry name" value="Poly_Biosynth_Transport"/>
</dbReference>
<feature type="transmembrane region" description="Helical" evidence="6">
    <location>
        <begin position="363"/>
        <end position="381"/>
    </location>
</feature>
<keyword evidence="5 6" id="KW-0472">Membrane</keyword>
<evidence type="ECO:0000256" key="3">
    <source>
        <dbReference type="ARBA" id="ARBA00022692"/>
    </source>
</evidence>
<feature type="transmembrane region" description="Helical" evidence="6">
    <location>
        <begin position="110"/>
        <end position="135"/>
    </location>
</feature>
<feature type="transmembrane region" description="Helical" evidence="6">
    <location>
        <begin position="48"/>
        <end position="71"/>
    </location>
</feature>
<organism evidence="7 8">
    <name type="scientific">Halovenus rubra</name>
    <dbReference type="NCBI Taxonomy" id="869890"/>
    <lineage>
        <taxon>Archaea</taxon>
        <taxon>Methanobacteriati</taxon>
        <taxon>Methanobacteriota</taxon>
        <taxon>Stenosarchaea group</taxon>
        <taxon>Halobacteria</taxon>
        <taxon>Halobacteriales</taxon>
        <taxon>Haloarculaceae</taxon>
        <taxon>Halovenus</taxon>
    </lineage>
</organism>
<feature type="transmembrane region" description="Helical" evidence="6">
    <location>
        <begin position="156"/>
        <end position="173"/>
    </location>
</feature>
<reference evidence="7 8" key="1">
    <citation type="journal article" date="2014" name="Int. J. Syst. Evol. Microbiol.">
        <title>Complete genome sequence of Corynebacterium casei LMG S-19264T (=DSM 44701T), isolated from a smear-ripened cheese.</title>
        <authorList>
            <consortium name="US DOE Joint Genome Institute (JGI-PGF)"/>
            <person name="Walter F."/>
            <person name="Albersmeier A."/>
            <person name="Kalinowski J."/>
            <person name="Ruckert C."/>
        </authorList>
    </citation>
    <scope>NUCLEOTIDE SEQUENCE [LARGE SCALE GENOMIC DNA]</scope>
    <source>
        <strain evidence="7 8">CGMCC 4.7215</strain>
    </source>
</reference>
<feature type="transmembrane region" description="Helical" evidence="6">
    <location>
        <begin position="419"/>
        <end position="441"/>
    </location>
</feature>
<evidence type="ECO:0000256" key="6">
    <source>
        <dbReference type="SAM" id="Phobius"/>
    </source>
</evidence>
<feature type="transmembrane region" description="Helical" evidence="6">
    <location>
        <begin position="447"/>
        <end position="470"/>
    </location>
</feature>
<feature type="transmembrane region" description="Helical" evidence="6">
    <location>
        <begin position="334"/>
        <end position="351"/>
    </location>
</feature>
<dbReference type="RefSeq" id="WP_267635740.1">
    <property type="nucleotide sequence ID" value="NZ_JAODIY010000001.1"/>
</dbReference>
<keyword evidence="3 6" id="KW-0812">Transmembrane</keyword>
<sequence>MAESRTKFILDFLVSTLPKLINKLRGIILIPIVTKILGQSAYGLWTNFAIGLTLLSGIASLSLGAATNKLLVEASDKQLREEFWAIITVTTVSASFLGGILVVFQNQFAAIVFGGTDQSDLVVILAAVLVLSLLTRQSTQFYRSQRRMGIFAGVKSVRSIVELLVITVAAIRFESILEIFISYLAFHVVLSACFMGYVVLDFGIARPNFARMGQYIRFGLPLVATGMMYWVVNVSDRYLITYFHSVEATGGYAVVYATASGLSIFSMAIGTVLFPDLASLRQANETAEYRHRLNTVLRYFFLITIPAAAGLIAITEPLLRVVSTADILKYADLMYLLAPAMVVYGVFNILIQSLLSDGRSRTSAMLWGAVASVNLGGNLLLVPAYSATGASVATLASFVSGLCIVIFWRRQVIVLSFGLLVKIIAASVLMGGVVFSVQAFISAPYVLLLPVLIGTGVLVYGICALLFGVITKEDLLGMKHFAEQHLS</sequence>
<comment type="subcellular location">
    <subcellularLocation>
        <location evidence="1">Cell membrane</location>
        <topology evidence="1">Multi-pass membrane protein</topology>
    </subcellularLocation>
</comment>
<keyword evidence="2" id="KW-1003">Cell membrane</keyword>
<protein>
    <submittedName>
        <fullName evidence="7">Polysaccharide biosynthesis C-terminal domain-containing protein</fullName>
    </submittedName>
</protein>
<evidence type="ECO:0000313" key="8">
    <source>
        <dbReference type="Proteomes" id="UP001596414"/>
    </source>
</evidence>
<gene>
    <name evidence="7" type="ORF">ACFQJ7_16895</name>
</gene>
<comment type="caution">
    <text evidence="7">The sequence shown here is derived from an EMBL/GenBank/DDBJ whole genome shotgun (WGS) entry which is preliminary data.</text>
</comment>
<feature type="transmembrane region" description="Helical" evidence="6">
    <location>
        <begin position="179"/>
        <end position="203"/>
    </location>
</feature>
<keyword evidence="4 6" id="KW-1133">Transmembrane helix</keyword>
<feature type="transmembrane region" description="Helical" evidence="6">
    <location>
        <begin position="296"/>
        <end position="314"/>
    </location>
</feature>
<evidence type="ECO:0000256" key="4">
    <source>
        <dbReference type="ARBA" id="ARBA00022989"/>
    </source>
</evidence>
<evidence type="ECO:0000256" key="2">
    <source>
        <dbReference type="ARBA" id="ARBA00022475"/>
    </source>
</evidence>
<feature type="transmembrane region" description="Helical" evidence="6">
    <location>
        <begin position="215"/>
        <end position="232"/>
    </location>
</feature>